<evidence type="ECO:0000313" key="21">
    <source>
        <dbReference type="Proteomes" id="UP000570493"/>
    </source>
</evidence>
<dbReference type="SUPFAM" id="SSF52172">
    <property type="entry name" value="CheY-like"/>
    <property type="match status" value="2"/>
</dbReference>
<dbReference type="FunFam" id="1.10.287.130:FF:000002">
    <property type="entry name" value="Two-component osmosensing histidine kinase"/>
    <property type="match status" value="1"/>
</dbReference>
<dbReference type="Gene3D" id="3.30.565.10">
    <property type="entry name" value="Histidine kinase-like ATPase, C-terminal domain"/>
    <property type="match status" value="1"/>
</dbReference>
<dbReference type="InterPro" id="IPR036890">
    <property type="entry name" value="HATPase_C_sf"/>
</dbReference>
<feature type="transmembrane region" description="Helical" evidence="16">
    <location>
        <begin position="263"/>
        <end position="284"/>
    </location>
</feature>
<evidence type="ECO:0000259" key="18">
    <source>
        <dbReference type="PROSITE" id="PS50110"/>
    </source>
</evidence>
<keyword evidence="21" id="KW-1185">Reference proteome</keyword>
<dbReference type="SMART" id="SM00387">
    <property type="entry name" value="HATPase_c"/>
    <property type="match status" value="1"/>
</dbReference>
<evidence type="ECO:0000256" key="3">
    <source>
        <dbReference type="ARBA" id="ARBA00012438"/>
    </source>
</evidence>
<reference evidence="20" key="1">
    <citation type="submission" date="2020-04" db="EMBL/GenBank/DDBJ databases">
        <title>Genome Sequencing for Pseudoaltermonas arctica.</title>
        <authorList>
            <person name="Elkins N.S."/>
        </authorList>
    </citation>
    <scope>NUCLEOTIDE SEQUENCE [LARGE SCALE GENOMIC DNA]</scope>
    <source>
        <strain evidence="20">NEC-BIFX-2020_0012</strain>
    </source>
</reference>
<dbReference type="Gene3D" id="3.40.50.2300">
    <property type="match status" value="2"/>
</dbReference>
<feature type="domain" description="Response regulatory" evidence="18">
    <location>
        <begin position="996"/>
        <end position="1118"/>
    </location>
</feature>
<dbReference type="SMART" id="SM01079">
    <property type="entry name" value="CHASE"/>
    <property type="match status" value="1"/>
</dbReference>
<dbReference type="PANTHER" id="PTHR45339">
    <property type="entry name" value="HYBRID SIGNAL TRANSDUCTION HISTIDINE KINASE J"/>
    <property type="match status" value="1"/>
</dbReference>
<evidence type="ECO:0000256" key="15">
    <source>
        <dbReference type="PROSITE-ProRule" id="PRU00169"/>
    </source>
</evidence>
<dbReference type="FunFam" id="3.30.565.10:FF:000010">
    <property type="entry name" value="Sensor histidine kinase RcsC"/>
    <property type="match status" value="1"/>
</dbReference>
<keyword evidence="10 16" id="KW-1133">Transmembrane helix</keyword>
<dbReference type="PROSITE" id="PS50839">
    <property type="entry name" value="CHASE"/>
    <property type="match status" value="1"/>
</dbReference>
<organism evidence="20 21">
    <name type="scientific">Pseudoalteromonas arctica</name>
    <dbReference type="NCBI Taxonomy" id="394751"/>
    <lineage>
        <taxon>Bacteria</taxon>
        <taxon>Pseudomonadati</taxon>
        <taxon>Pseudomonadota</taxon>
        <taxon>Gammaproteobacteria</taxon>
        <taxon>Alteromonadales</taxon>
        <taxon>Pseudoalteromonadaceae</taxon>
        <taxon>Pseudoalteromonas</taxon>
    </lineage>
</organism>
<dbReference type="InterPro" id="IPR003594">
    <property type="entry name" value="HATPase_dom"/>
</dbReference>
<evidence type="ECO:0000256" key="11">
    <source>
        <dbReference type="ARBA" id="ARBA00023012"/>
    </source>
</evidence>
<dbReference type="SUPFAM" id="SSF47384">
    <property type="entry name" value="Homodimeric domain of signal transducing histidine kinase"/>
    <property type="match status" value="1"/>
</dbReference>
<evidence type="ECO:0000256" key="7">
    <source>
        <dbReference type="ARBA" id="ARBA00022741"/>
    </source>
</evidence>
<dbReference type="InterPro" id="IPR001789">
    <property type="entry name" value="Sig_transdc_resp-reg_receiver"/>
</dbReference>
<dbReference type="InterPro" id="IPR004358">
    <property type="entry name" value="Sig_transdc_His_kin-like_C"/>
</dbReference>
<dbReference type="EMBL" id="JABBMT010000012">
    <property type="protein sequence ID" value="NMM41074.1"/>
    <property type="molecule type" value="Genomic_DNA"/>
</dbReference>
<evidence type="ECO:0000256" key="14">
    <source>
        <dbReference type="ARBA" id="ARBA00068150"/>
    </source>
</evidence>
<keyword evidence="4 15" id="KW-0597">Phosphoprotein</keyword>
<evidence type="ECO:0000259" key="19">
    <source>
        <dbReference type="PROSITE" id="PS50839"/>
    </source>
</evidence>
<dbReference type="GO" id="GO:0000155">
    <property type="term" value="F:phosphorelay sensor kinase activity"/>
    <property type="evidence" value="ECO:0007669"/>
    <property type="project" value="InterPro"/>
</dbReference>
<dbReference type="Pfam" id="PF01590">
    <property type="entry name" value="GAF"/>
    <property type="match status" value="1"/>
</dbReference>
<comment type="subunit">
    <text evidence="13">At low DSF concentrations, interacts with RpfF.</text>
</comment>
<dbReference type="SMART" id="SM00388">
    <property type="entry name" value="HisKA"/>
    <property type="match status" value="1"/>
</dbReference>
<evidence type="ECO:0000256" key="2">
    <source>
        <dbReference type="ARBA" id="ARBA00004370"/>
    </source>
</evidence>
<dbReference type="PROSITE" id="PS50110">
    <property type="entry name" value="RESPONSE_REGULATORY"/>
    <property type="match status" value="2"/>
</dbReference>
<feature type="domain" description="Histidine kinase" evidence="17">
    <location>
        <begin position="614"/>
        <end position="834"/>
    </location>
</feature>
<keyword evidence="7" id="KW-0547">Nucleotide-binding</keyword>
<feature type="transmembrane region" description="Helical" evidence="16">
    <location>
        <begin position="12"/>
        <end position="33"/>
    </location>
</feature>
<dbReference type="InterPro" id="IPR036097">
    <property type="entry name" value="HisK_dim/P_sf"/>
</dbReference>
<evidence type="ECO:0000256" key="13">
    <source>
        <dbReference type="ARBA" id="ARBA00064003"/>
    </source>
</evidence>
<evidence type="ECO:0000259" key="17">
    <source>
        <dbReference type="PROSITE" id="PS50109"/>
    </source>
</evidence>
<gene>
    <name evidence="20" type="ORF">HHO47_09635</name>
</gene>
<dbReference type="Gene3D" id="3.30.450.40">
    <property type="match status" value="1"/>
</dbReference>
<dbReference type="SUPFAM" id="SSF55874">
    <property type="entry name" value="ATPase domain of HSP90 chaperone/DNA topoisomerase II/histidine kinase"/>
    <property type="match status" value="1"/>
</dbReference>
<dbReference type="Gene3D" id="3.30.450.350">
    <property type="entry name" value="CHASE domain"/>
    <property type="match status" value="1"/>
</dbReference>
<feature type="domain" description="Response regulatory" evidence="18">
    <location>
        <begin position="851"/>
        <end position="969"/>
    </location>
</feature>
<dbReference type="InterPro" id="IPR005467">
    <property type="entry name" value="His_kinase_dom"/>
</dbReference>
<proteinExistence type="predicted"/>
<dbReference type="Pfam" id="PF00072">
    <property type="entry name" value="Response_reg"/>
    <property type="match status" value="1"/>
</dbReference>
<evidence type="ECO:0000256" key="6">
    <source>
        <dbReference type="ARBA" id="ARBA00022692"/>
    </source>
</evidence>
<comment type="subcellular location">
    <subcellularLocation>
        <location evidence="2">Membrane</location>
    </subcellularLocation>
</comment>
<dbReference type="Proteomes" id="UP000570493">
    <property type="component" value="Unassembled WGS sequence"/>
</dbReference>
<dbReference type="EC" id="2.7.13.3" evidence="3"/>
<sequence length="1121" mass="124787">MPLLKTYDHKQVYKFKLIFWCSLIFILLIGLVLDQISYKRAQQSHRLLILSEVSSYRTQLESTLVSNIQLVRGLAVAVAAEPNLDQQRFTQIAAPLFATSSELRNIGGAPDMVLRMTYPLAGNEKAIGLNFLENKAQRADAIRARDNNEIVMAGPLTLVQGGEALIARIPVYLPPDKHFWGLLSVVLDIERIYKKAGIFELEEDYDVAIQGRNGLGLKGEFFRGKADILERNPLEFTLTFQGGEWEIFVTPKVGWAPPNSTIWPLRLAIFTICGLLILAFLLFLKMLNRQLRNEKMLVTMSSLAKIGAWSFNLETQQVYWSDMTKNIFKYPLDEQPDWPTNFTYFKEGESRDTIKKLVERAIKYGESYEVELEVIDSKGNALWVLMHGEAEISNGRCIKIFGSLQDINVRKCIELESSKTALHNEVLASLTVNNAVLTGNLKQAKDIITQSICDAFNVERASIWLFNDARDQLQSFAHHGKHTPNNTALPVWLQTELKDFFTAIDNQAVIRASNAQSNKFTTPLTAHYLAPFDIKSILCVSIPTGGGAIGIVCAEHCHYPRAWSRNEESFLIAVAALIGSLYSSEQRIETEQQLVTAKEAAEQAVTAKGEFLASMSHEIRTPMNGVLGMLNIVQQTKLDPQQTHHIELAQSSAQSLLNIINDILDFSKIEAGKLDIEEIAFNLPKLLGEVVESFALKVEQQNTKLILDATKINVNKIVSDPNRLRQIINNLLGNAVKFTHNGEIIVSANLKNTTNATFLDCSIIDTGIGIKADKQASLFDSFTQADTSTTRQYGGTGLGLAIVKQLCNLMDGEINATSVYGQGSTFTFSIKVQPLQGKPQDLPSHLITNKHILIVDTCPLNSSIAQKQLNVWGARAHILQNYLALSYYLNSSDEPIDAVLLDYSFFQQSNAAAINSLKVYLSEHQVKLILMAPMSFSPEAHANLPIDADCMIFKPLTPSDLFDSLVNEKFIEQQQNNNVLPASIAINNTHFVNQDKILLVEDNKVNQVVASALLKQAGINFDIAENGVAAIEKLKCKTTEPYKLLLMDCQMPEMDGYQATKAIRNGDAGEYYKNVTIIALTANAMQGDRDKCLSAGMTDYLTKPLDFDALNPKLQQWLGKQ</sequence>
<evidence type="ECO:0000256" key="12">
    <source>
        <dbReference type="ARBA" id="ARBA00023136"/>
    </source>
</evidence>
<evidence type="ECO:0000256" key="5">
    <source>
        <dbReference type="ARBA" id="ARBA00022679"/>
    </source>
</evidence>
<evidence type="ECO:0000256" key="8">
    <source>
        <dbReference type="ARBA" id="ARBA00022777"/>
    </source>
</evidence>
<dbReference type="Gene3D" id="1.10.287.130">
    <property type="match status" value="1"/>
</dbReference>
<dbReference type="SUPFAM" id="SSF55785">
    <property type="entry name" value="PYP-like sensor domain (PAS domain)"/>
    <property type="match status" value="1"/>
</dbReference>
<keyword evidence="12 16" id="KW-0472">Membrane</keyword>
<dbReference type="RefSeq" id="WP_169020113.1">
    <property type="nucleotide sequence ID" value="NZ_JABBMT010000012.1"/>
</dbReference>
<feature type="modified residue" description="4-aspartylphosphate" evidence="15">
    <location>
        <position position="1048"/>
    </location>
</feature>
<evidence type="ECO:0000256" key="1">
    <source>
        <dbReference type="ARBA" id="ARBA00000085"/>
    </source>
</evidence>
<dbReference type="Pfam" id="PF03924">
    <property type="entry name" value="CHASE"/>
    <property type="match status" value="1"/>
</dbReference>
<dbReference type="InterPro" id="IPR003661">
    <property type="entry name" value="HisK_dim/P_dom"/>
</dbReference>
<dbReference type="InterPro" id="IPR011006">
    <property type="entry name" value="CheY-like_superfamily"/>
</dbReference>
<keyword evidence="8" id="KW-0418">Kinase</keyword>
<dbReference type="GO" id="GO:0016020">
    <property type="term" value="C:membrane"/>
    <property type="evidence" value="ECO:0007669"/>
    <property type="project" value="UniProtKB-SubCell"/>
</dbReference>
<evidence type="ECO:0000256" key="10">
    <source>
        <dbReference type="ARBA" id="ARBA00022989"/>
    </source>
</evidence>
<dbReference type="PANTHER" id="PTHR45339:SF1">
    <property type="entry name" value="HYBRID SIGNAL TRANSDUCTION HISTIDINE KINASE J"/>
    <property type="match status" value="1"/>
</dbReference>
<dbReference type="CDD" id="cd00082">
    <property type="entry name" value="HisKA"/>
    <property type="match status" value="1"/>
</dbReference>
<dbReference type="CDD" id="cd16922">
    <property type="entry name" value="HATPase_EvgS-ArcB-TorS-like"/>
    <property type="match status" value="1"/>
</dbReference>
<evidence type="ECO:0000313" key="20">
    <source>
        <dbReference type="EMBL" id="NMM41074.1"/>
    </source>
</evidence>
<dbReference type="InterPro" id="IPR035965">
    <property type="entry name" value="PAS-like_dom_sf"/>
</dbReference>
<evidence type="ECO:0000256" key="16">
    <source>
        <dbReference type="SAM" id="Phobius"/>
    </source>
</evidence>
<dbReference type="Pfam" id="PF00512">
    <property type="entry name" value="HisKA"/>
    <property type="match status" value="1"/>
</dbReference>
<dbReference type="SUPFAM" id="SSF55781">
    <property type="entry name" value="GAF domain-like"/>
    <property type="match status" value="1"/>
</dbReference>
<dbReference type="SMART" id="SM00448">
    <property type="entry name" value="REC"/>
    <property type="match status" value="1"/>
</dbReference>
<dbReference type="PROSITE" id="PS50109">
    <property type="entry name" value="HIS_KIN"/>
    <property type="match status" value="1"/>
</dbReference>
<dbReference type="CDD" id="cd17546">
    <property type="entry name" value="REC_hyHK_CKI1_RcsC-like"/>
    <property type="match status" value="1"/>
</dbReference>
<feature type="modified residue" description="4-aspartylphosphate" evidence="15">
    <location>
        <position position="902"/>
    </location>
</feature>
<dbReference type="Gene3D" id="3.30.450.20">
    <property type="entry name" value="PAS domain"/>
    <property type="match status" value="1"/>
</dbReference>
<keyword evidence="9" id="KW-0067">ATP-binding</keyword>
<dbReference type="Pfam" id="PF02518">
    <property type="entry name" value="HATPase_c"/>
    <property type="match status" value="1"/>
</dbReference>
<name>A0A7Y0DSZ9_9GAMM</name>
<accession>A0A7Y0DSZ9</accession>
<dbReference type="InterPro" id="IPR006189">
    <property type="entry name" value="CHASE_dom"/>
</dbReference>
<dbReference type="SMART" id="SM00065">
    <property type="entry name" value="GAF"/>
    <property type="match status" value="1"/>
</dbReference>
<keyword evidence="11" id="KW-0902">Two-component regulatory system</keyword>
<keyword evidence="5" id="KW-0808">Transferase</keyword>
<dbReference type="PRINTS" id="PR00344">
    <property type="entry name" value="BCTRLSENSOR"/>
</dbReference>
<protein>
    <recommendedName>
        <fullName evidence="14">Sensory/regulatory protein RpfC</fullName>
        <ecNumber evidence="3">2.7.13.3</ecNumber>
    </recommendedName>
</protein>
<comment type="catalytic activity">
    <reaction evidence="1">
        <text>ATP + protein L-histidine = ADP + protein N-phospho-L-histidine.</text>
        <dbReference type="EC" id="2.7.13.3"/>
    </reaction>
</comment>
<evidence type="ECO:0000256" key="4">
    <source>
        <dbReference type="ARBA" id="ARBA00022553"/>
    </source>
</evidence>
<dbReference type="AlphaFoldDB" id="A0A7Y0DSZ9"/>
<comment type="caution">
    <text evidence="20">The sequence shown here is derived from an EMBL/GenBank/DDBJ whole genome shotgun (WGS) entry which is preliminary data.</text>
</comment>
<dbReference type="InterPro" id="IPR029016">
    <property type="entry name" value="GAF-like_dom_sf"/>
</dbReference>
<evidence type="ECO:0000256" key="9">
    <source>
        <dbReference type="ARBA" id="ARBA00022840"/>
    </source>
</evidence>
<dbReference type="GO" id="GO:0005524">
    <property type="term" value="F:ATP binding"/>
    <property type="evidence" value="ECO:0007669"/>
    <property type="project" value="UniProtKB-KW"/>
</dbReference>
<dbReference type="InterPro" id="IPR003018">
    <property type="entry name" value="GAF"/>
</dbReference>
<dbReference type="InterPro" id="IPR042240">
    <property type="entry name" value="CHASE_sf"/>
</dbReference>
<feature type="domain" description="CHASE" evidence="19">
    <location>
        <begin position="110"/>
        <end position="201"/>
    </location>
</feature>
<keyword evidence="6 16" id="KW-0812">Transmembrane</keyword>